<evidence type="ECO:0000256" key="1">
    <source>
        <dbReference type="ARBA" id="ARBA00008361"/>
    </source>
</evidence>
<dbReference type="InterPro" id="IPR029063">
    <property type="entry name" value="SAM-dependent_MTases_sf"/>
</dbReference>
<dbReference type="Proteomes" id="UP000004069">
    <property type="component" value="Unassembled WGS sequence"/>
</dbReference>
<gene>
    <name evidence="5" type="ORF">HMPREF0493_1221</name>
</gene>
<proteinExistence type="inferred from homology"/>
<reference evidence="5 6" key="1">
    <citation type="submission" date="2010-04" db="EMBL/GenBank/DDBJ databases">
        <authorList>
            <person name="Muzny D."/>
            <person name="Qin X."/>
            <person name="Deng J."/>
            <person name="Jiang H."/>
            <person name="Liu Y."/>
            <person name="Qu J."/>
            <person name="Song X.-Z."/>
            <person name="Zhang L."/>
            <person name="Thornton R."/>
            <person name="Coyle M."/>
            <person name="Francisco L."/>
            <person name="Jackson L."/>
            <person name="Javaid M."/>
            <person name="Korchina V."/>
            <person name="Kovar C."/>
            <person name="Mata R."/>
            <person name="Mathew T."/>
            <person name="Ngo R."/>
            <person name="Nguyen L."/>
            <person name="Nguyen N."/>
            <person name="Okwuonu G."/>
            <person name="Ongeri F."/>
            <person name="Pham C."/>
            <person name="Simmons D."/>
            <person name="Wilczek-Boney K."/>
            <person name="Hale W."/>
            <person name="Jakkamsetti A."/>
            <person name="Pham P."/>
            <person name="Ruth R."/>
            <person name="San Lucas F."/>
            <person name="Warren J."/>
            <person name="Zhang J."/>
            <person name="Zhao Z."/>
            <person name="Zhou C."/>
            <person name="Zhu D."/>
            <person name="Lee S."/>
            <person name="Bess C."/>
            <person name="Blankenburg K."/>
            <person name="Forbes L."/>
            <person name="Fu Q."/>
            <person name="Gubbala S."/>
            <person name="Hirani K."/>
            <person name="Jayaseelan J.C."/>
            <person name="Lara F."/>
            <person name="Munidasa M."/>
            <person name="Palculict T."/>
            <person name="Patil S."/>
            <person name="Pu L.-L."/>
            <person name="Saada N."/>
            <person name="Tang L."/>
            <person name="Weissenberger G."/>
            <person name="Zhu Y."/>
            <person name="Hemphill L."/>
            <person name="Shang Y."/>
            <person name="Youmans B."/>
            <person name="Ayvaz T."/>
            <person name="Ross M."/>
            <person name="Santibanez J."/>
            <person name="Aqrawi P."/>
            <person name="Gross S."/>
            <person name="Joshi V."/>
            <person name="Fowler G."/>
            <person name="Nazareth L."/>
            <person name="Reid J."/>
            <person name="Worley K."/>
            <person name="Petrosino J."/>
            <person name="Highlander S."/>
            <person name="Gibbs R."/>
        </authorList>
    </citation>
    <scope>NUCLEOTIDE SEQUENCE [LARGE SCALE GENOMIC DNA]</scope>
    <source>
        <strain evidence="5 6">DSM 11664</strain>
    </source>
</reference>
<dbReference type="OrthoDB" id="9805171at2"/>
<evidence type="ECO:0000313" key="6">
    <source>
        <dbReference type="Proteomes" id="UP000004069"/>
    </source>
</evidence>
<dbReference type="InterPro" id="IPR013216">
    <property type="entry name" value="Methyltransf_11"/>
</dbReference>
<dbReference type="Pfam" id="PF08241">
    <property type="entry name" value="Methyltransf_11"/>
    <property type="match status" value="1"/>
</dbReference>
<dbReference type="EMBL" id="ADNY01000047">
    <property type="protein sequence ID" value="EFG55159.1"/>
    <property type="molecule type" value="Genomic_DNA"/>
</dbReference>
<name>D4YUL0_9LACO</name>
<dbReference type="PANTHER" id="PTHR44942">
    <property type="entry name" value="METHYLTRANSF_11 DOMAIN-CONTAINING PROTEIN"/>
    <property type="match status" value="1"/>
</dbReference>
<dbReference type="GO" id="GO:0032259">
    <property type="term" value="P:methylation"/>
    <property type="evidence" value="ECO:0007669"/>
    <property type="project" value="UniProtKB-KW"/>
</dbReference>
<dbReference type="RefSeq" id="WP_006352372.1">
    <property type="nucleotide sequence ID" value="NZ_ADNY01000047.1"/>
</dbReference>
<protein>
    <recommendedName>
        <fullName evidence="4">Methyltransferase type 11 domain-containing protein</fullName>
    </recommendedName>
</protein>
<comment type="caution">
    <text evidence="5">The sequence shown here is derived from an EMBL/GenBank/DDBJ whole genome shotgun (WGS) entry which is preliminary data.</text>
</comment>
<feature type="domain" description="Methyltransferase type 11" evidence="4">
    <location>
        <begin position="7"/>
        <end position="57"/>
    </location>
</feature>
<feature type="non-terminal residue" evidence="5">
    <location>
        <position position="1"/>
    </location>
</feature>
<dbReference type="PANTHER" id="PTHR44942:SF4">
    <property type="entry name" value="METHYLTRANSFERASE TYPE 11 DOMAIN-CONTAINING PROTEIN"/>
    <property type="match status" value="1"/>
</dbReference>
<comment type="similarity">
    <text evidence="1">Belongs to the methyltransferase superfamily.</text>
</comment>
<dbReference type="GO" id="GO:0008757">
    <property type="term" value="F:S-adenosylmethionine-dependent methyltransferase activity"/>
    <property type="evidence" value="ECO:0007669"/>
    <property type="project" value="InterPro"/>
</dbReference>
<keyword evidence="2" id="KW-0489">Methyltransferase</keyword>
<dbReference type="Gene3D" id="3.40.50.150">
    <property type="entry name" value="Vaccinia Virus protein VP39"/>
    <property type="match status" value="1"/>
</dbReference>
<dbReference type="eggNOG" id="COG0500">
    <property type="taxonomic scope" value="Bacteria"/>
</dbReference>
<dbReference type="AlphaFoldDB" id="D4YUL0"/>
<accession>D4YUL0</accession>
<sequence length="171" mass="19103">LGKRANFDSIAGDAENTTLPANIVDYVTAAQAFHWFDQARFRQECQRILKADGKVIIVYNSRIADAICNQKLAALLKQYCPNFHGFSNGIAAVDCRQFFTGNCDTFQTENDQEYTRQGFVNRTLSSSYSLKAGDKNYEQFVAAVGKLFDQLAQDGKLLVPMKNKLVDGLAR</sequence>
<keyword evidence="3" id="KW-0808">Transferase</keyword>
<evidence type="ECO:0000256" key="3">
    <source>
        <dbReference type="ARBA" id="ARBA00022679"/>
    </source>
</evidence>
<evidence type="ECO:0000259" key="4">
    <source>
        <dbReference type="Pfam" id="PF08241"/>
    </source>
</evidence>
<dbReference type="SUPFAM" id="SSF53335">
    <property type="entry name" value="S-adenosyl-L-methionine-dependent methyltransferases"/>
    <property type="match status" value="1"/>
</dbReference>
<organism evidence="5 6">
    <name type="scientific">Lactobacillus amylolyticus DSM 11664</name>
    <dbReference type="NCBI Taxonomy" id="585524"/>
    <lineage>
        <taxon>Bacteria</taxon>
        <taxon>Bacillati</taxon>
        <taxon>Bacillota</taxon>
        <taxon>Bacilli</taxon>
        <taxon>Lactobacillales</taxon>
        <taxon>Lactobacillaceae</taxon>
        <taxon>Lactobacillus</taxon>
    </lineage>
</organism>
<keyword evidence="6" id="KW-1185">Reference proteome</keyword>
<dbReference type="InterPro" id="IPR051052">
    <property type="entry name" value="Diverse_substrate_MTase"/>
</dbReference>
<evidence type="ECO:0000313" key="5">
    <source>
        <dbReference type="EMBL" id="EFG55159.1"/>
    </source>
</evidence>
<evidence type="ECO:0000256" key="2">
    <source>
        <dbReference type="ARBA" id="ARBA00022603"/>
    </source>
</evidence>